<reference evidence="1 2" key="1">
    <citation type="submission" date="2013-09" db="EMBL/GenBank/DDBJ databases">
        <authorList>
            <person name="Zeng Z."/>
            <person name="Chen C."/>
        </authorList>
    </citation>
    <scope>NUCLEOTIDE SEQUENCE [LARGE SCALE GENOMIC DNA]</scope>
    <source>
        <strain evidence="1 2">WB 3.3-2</strain>
    </source>
</reference>
<keyword evidence="2" id="KW-1185">Reference proteome</keyword>
<gene>
    <name evidence="1" type="ORF">Q765_19300</name>
</gene>
<comment type="caution">
    <text evidence="1">The sequence shown here is derived from an EMBL/GenBank/DDBJ whole genome shotgun (WGS) entry which is preliminary data.</text>
</comment>
<dbReference type="eggNOG" id="ENOG5032TAW">
    <property type="taxonomic scope" value="Bacteria"/>
</dbReference>
<dbReference type="EMBL" id="JRLX01000033">
    <property type="protein sequence ID" value="KGO84859.1"/>
    <property type="molecule type" value="Genomic_DNA"/>
</dbReference>
<dbReference type="AlphaFoldDB" id="A0A0A2LXX5"/>
<organism evidence="1 2">
    <name type="scientific">Flavobacterium rivuli WB 3.3-2 = DSM 21788</name>
    <dbReference type="NCBI Taxonomy" id="1121895"/>
    <lineage>
        <taxon>Bacteria</taxon>
        <taxon>Pseudomonadati</taxon>
        <taxon>Bacteroidota</taxon>
        <taxon>Flavobacteriia</taxon>
        <taxon>Flavobacteriales</taxon>
        <taxon>Flavobacteriaceae</taxon>
        <taxon>Flavobacterium</taxon>
    </lineage>
</organism>
<proteinExistence type="predicted"/>
<evidence type="ECO:0000313" key="1">
    <source>
        <dbReference type="EMBL" id="KGO84859.1"/>
    </source>
</evidence>
<accession>A0A0A2LXX5</accession>
<dbReference type="STRING" id="1121895.GCA_000378485_03955"/>
<sequence>MLPGEGLTAMSNTKVDPWNFESDYPSPDNSHTIVYSDLEEMAIGAPLNGQCFLEFPNGRSIKLGGWCGGPPVWEPNGSRVALPLWKRKIFVGTVQQLAIIDVDALEMKIYNKTFNVLDVQSFTENTIKGCNTPLNKCEPVNLDLSKEKVCKIVDLKCGLR</sequence>
<dbReference type="Proteomes" id="UP000030152">
    <property type="component" value="Unassembled WGS sequence"/>
</dbReference>
<evidence type="ECO:0000313" key="2">
    <source>
        <dbReference type="Proteomes" id="UP000030152"/>
    </source>
</evidence>
<protein>
    <submittedName>
        <fullName evidence="1">Uncharacterized protein</fullName>
    </submittedName>
</protein>
<name>A0A0A2LXX5_9FLAO</name>